<dbReference type="PROSITE" id="PS50943">
    <property type="entry name" value="HTH_CROC1"/>
    <property type="match status" value="1"/>
</dbReference>
<dbReference type="InterPro" id="IPR050807">
    <property type="entry name" value="TransReg_Diox_bact_type"/>
</dbReference>
<dbReference type="SMART" id="SM00530">
    <property type="entry name" value="HTH_XRE"/>
    <property type="match status" value="1"/>
</dbReference>
<dbReference type="OrthoDB" id="1859224at2"/>
<evidence type="ECO:0000313" key="3">
    <source>
        <dbReference type="EMBL" id="SFL54596.1"/>
    </source>
</evidence>
<evidence type="ECO:0000259" key="2">
    <source>
        <dbReference type="PROSITE" id="PS50943"/>
    </source>
</evidence>
<dbReference type="Gene3D" id="1.10.260.40">
    <property type="entry name" value="lambda repressor-like DNA-binding domains"/>
    <property type="match status" value="1"/>
</dbReference>
<sequence length="112" mass="13012">MIGTNIYRIRKKKGLTLSELAERADVSKSYLSNIERNLNDNPSIQIVEKLAEVLGVEVVTLLGVEGQNFTTDNEWMDFINNLKSLGITKLDFDKYRIVFEFIKWKNQKDEQK</sequence>
<dbReference type="Pfam" id="PF01381">
    <property type="entry name" value="HTH_3"/>
    <property type="match status" value="1"/>
</dbReference>
<protein>
    <submittedName>
        <fullName evidence="3">Helix-turn-helix</fullName>
    </submittedName>
</protein>
<dbReference type="AlphaFoldDB" id="A0A1I4ILF0"/>
<gene>
    <name evidence="3" type="ORF">SAMN04487943_102154</name>
</gene>
<name>A0A1I4ILF0_9BACI</name>
<proteinExistence type="predicted"/>
<dbReference type="CDD" id="cd00093">
    <property type="entry name" value="HTH_XRE"/>
    <property type="match status" value="1"/>
</dbReference>
<dbReference type="InterPro" id="IPR010982">
    <property type="entry name" value="Lambda_DNA-bd_dom_sf"/>
</dbReference>
<evidence type="ECO:0000313" key="4">
    <source>
        <dbReference type="Proteomes" id="UP000198565"/>
    </source>
</evidence>
<dbReference type="PANTHER" id="PTHR46797">
    <property type="entry name" value="HTH-TYPE TRANSCRIPTIONAL REGULATOR"/>
    <property type="match status" value="1"/>
</dbReference>
<feature type="domain" description="HTH cro/C1-type" evidence="2">
    <location>
        <begin position="6"/>
        <end position="61"/>
    </location>
</feature>
<dbReference type="SUPFAM" id="SSF47413">
    <property type="entry name" value="lambda repressor-like DNA-binding domains"/>
    <property type="match status" value="1"/>
</dbReference>
<dbReference type="Proteomes" id="UP000198565">
    <property type="component" value="Unassembled WGS sequence"/>
</dbReference>
<accession>A0A1I4ILF0</accession>
<keyword evidence="4" id="KW-1185">Reference proteome</keyword>
<dbReference type="EMBL" id="FOTR01000002">
    <property type="protein sequence ID" value="SFL54596.1"/>
    <property type="molecule type" value="Genomic_DNA"/>
</dbReference>
<dbReference type="GO" id="GO:0003700">
    <property type="term" value="F:DNA-binding transcription factor activity"/>
    <property type="evidence" value="ECO:0007669"/>
    <property type="project" value="TreeGrafter"/>
</dbReference>
<dbReference type="GO" id="GO:0005829">
    <property type="term" value="C:cytosol"/>
    <property type="evidence" value="ECO:0007669"/>
    <property type="project" value="TreeGrafter"/>
</dbReference>
<evidence type="ECO:0000256" key="1">
    <source>
        <dbReference type="ARBA" id="ARBA00023125"/>
    </source>
</evidence>
<dbReference type="STRING" id="334253.SAMN04487943_102154"/>
<keyword evidence="1" id="KW-0238">DNA-binding</keyword>
<dbReference type="InterPro" id="IPR001387">
    <property type="entry name" value="Cro/C1-type_HTH"/>
</dbReference>
<dbReference type="PANTHER" id="PTHR46797:SF1">
    <property type="entry name" value="METHYLPHOSPHONATE SYNTHASE"/>
    <property type="match status" value="1"/>
</dbReference>
<organism evidence="3 4">
    <name type="scientific">Gracilibacillus orientalis</name>
    <dbReference type="NCBI Taxonomy" id="334253"/>
    <lineage>
        <taxon>Bacteria</taxon>
        <taxon>Bacillati</taxon>
        <taxon>Bacillota</taxon>
        <taxon>Bacilli</taxon>
        <taxon>Bacillales</taxon>
        <taxon>Bacillaceae</taxon>
        <taxon>Gracilibacillus</taxon>
    </lineage>
</organism>
<dbReference type="RefSeq" id="WP_091481648.1">
    <property type="nucleotide sequence ID" value="NZ_FOTR01000002.1"/>
</dbReference>
<dbReference type="GO" id="GO:0003677">
    <property type="term" value="F:DNA binding"/>
    <property type="evidence" value="ECO:0007669"/>
    <property type="project" value="UniProtKB-KW"/>
</dbReference>
<reference evidence="4" key="1">
    <citation type="submission" date="2016-10" db="EMBL/GenBank/DDBJ databases">
        <authorList>
            <person name="Varghese N."/>
            <person name="Submissions S."/>
        </authorList>
    </citation>
    <scope>NUCLEOTIDE SEQUENCE [LARGE SCALE GENOMIC DNA]</scope>
    <source>
        <strain evidence="4">CGMCC 1.4250</strain>
    </source>
</reference>